<evidence type="ECO:0000256" key="6">
    <source>
        <dbReference type="ARBA" id="ARBA00023125"/>
    </source>
</evidence>
<evidence type="ECO:0000256" key="2">
    <source>
        <dbReference type="ARBA" id="ARBA00022490"/>
    </source>
</evidence>
<dbReference type="Proteomes" id="UP000037688">
    <property type="component" value="Unassembled WGS sequence"/>
</dbReference>
<evidence type="ECO:0000313" key="12">
    <source>
        <dbReference type="Proteomes" id="UP000037688"/>
    </source>
</evidence>
<accession>A0A0N0UI86</accession>
<dbReference type="PANTHER" id="PTHR42713:SF3">
    <property type="entry name" value="TRANSCRIPTIONAL REGULATORY PROTEIN HPTR"/>
    <property type="match status" value="1"/>
</dbReference>
<dbReference type="SMART" id="SM00448">
    <property type="entry name" value="REC"/>
    <property type="match status" value="1"/>
</dbReference>
<name>A0A0N0UI86_9BACL</name>
<organism evidence="11 12">
    <name type="scientific">Paenibacillus xylanivorans</name>
    <dbReference type="NCBI Taxonomy" id="1705561"/>
    <lineage>
        <taxon>Bacteria</taxon>
        <taxon>Bacillati</taxon>
        <taxon>Bacillota</taxon>
        <taxon>Bacilli</taxon>
        <taxon>Bacillales</taxon>
        <taxon>Paenibacillaceae</taxon>
        <taxon>Paenibacillus</taxon>
    </lineage>
</organism>
<evidence type="ECO:0000259" key="10">
    <source>
        <dbReference type="PROSITE" id="PS50110"/>
    </source>
</evidence>
<dbReference type="PANTHER" id="PTHR42713">
    <property type="entry name" value="HISTIDINE KINASE-RELATED"/>
    <property type="match status" value="1"/>
</dbReference>
<keyword evidence="4" id="KW-0902">Two-component regulatory system</keyword>
<keyword evidence="12" id="KW-1185">Reference proteome</keyword>
<evidence type="ECO:0000256" key="5">
    <source>
        <dbReference type="ARBA" id="ARBA00023015"/>
    </source>
</evidence>
<evidence type="ECO:0008006" key="13">
    <source>
        <dbReference type="Google" id="ProtNLM"/>
    </source>
</evidence>
<comment type="caution">
    <text evidence="11">The sequence shown here is derived from an EMBL/GenBank/DDBJ whole genome shotgun (WGS) entry which is preliminary data.</text>
</comment>
<feature type="domain" description="HTH araC/xylS-type" evidence="9">
    <location>
        <begin position="437"/>
        <end position="535"/>
    </location>
</feature>
<keyword evidence="5" id="KW-0805">Transcription regulation</keyword>
<dbReference type="Pfam" id="PF12833">
    <property type="entry name" value="HTH_18"/>
    <property type="match status" value="1"/>
</dbReference>
<evidence type="ECO:0000256" key="3">
    <source>
        <dbReference type="ARBA" id="ARBA00022553"/>
    </source>
</evidence>
<dbReference type="GO" id="GO:0043565">
    <property type="term" value="F:sequence-specific DNA binding"/>
    <property type="evidence" value="ECO:0007669"/>
    <property type="project" value="InterPro"/>
</dbReference>
<dbReference type="OrthoDB" id="342399at2"/>
<feature type="modified residue" description="4-aspartylphosphate" evidence="8">
    <location>
        <position position="57"/>
    </location>
</feature>
<dbReference type="Gene3D" id="3.40.50.2300">
    <property type="match status" value="1"/>
</dbReference>
<dbReference type="InterPro" id="IPR018062">
    <property type="entry name" value="HTH_AraC-typ_CS"/>
</dbReference>
<dbReference type="PROSITE" id="PS01124">
    <property type="entry name" value="HTH_ARAC_FAMILY_2"/>
    <property type="match status" value="1"/>
</dbReference>
<dbReference type="InterPro" id="IPR001789">
    <property type="entry name" value="Sig_transdc_resp-reg_receiver"/>
</dbReference>
<dbReference type="GO" id="GO:0003700">
    <property type="term" value="F:DNA-binding transcription factor activity"/>
    <property type="evidence" value="ECO:0007669"/>
    <property type="project" value="InterPro"/>
</dbReference>
<dbReference type="SUPFAM" id="SSF46689">
    <property type="entry name" value="Homeodomain-like"/>
    <property type="match status" value="2"/>
</dbReference>
<proteinExistence type="predicted"/>
<keyword evidence="2" id="KW-0963">Cytoplasm</keyword>
<evidence type="ECO:0000256" key="1">
    <source>
        <dbReference type="ARBA" id="ARBA00004496"/>
    </source>
</evidence>
<evidence type="ECO:0000259" key="9">
    <source>
        <dbReference type="PROSITE" id="PS01124"/>
    </source>
</evidence>
<gene>
    <name evidence="11" type="ORF">AMS66_09195</name>
</gene>
<dbReference type="SMART" id="SM00342">
    <property type="entry name" value="HTH_ARAC"/>
    <property type="match status" value="1"/>
</dbReference>
<dbReference type="AlphaFoldDB" id="A0A0N0UI86"/>
<dbReference type="GO" id="GO:0005737">
    <property type="term" value="C:cytoplasm"/>
    <property type="evidence" value="ECO:0007669"/>
    <property type="project" value="UniProtKB-SubCell"/>
</dbReference>
<dbReference type="PATRIC" id="fig|1705561.3.peg.1679"/>
<dbReference type="PROSITE" id="PS00041">
    <property type="entry name" value="HTH_ARAC_FAMILY_1"/>
    <property type="match status" value="1"/>
</dbReference>
<keyword evidence="6" id="KW-0238">DNA-binding</keyword>
<dbReference type="InterPro" id="IPR018060">
    <property type="entry name" value="HTH_AraC"/>
</dbReference>
<reference evidence="11 12" key="1">
    <citation type="submission" date="2015-08" db="EMBL/GenBank/DDBJ databases">
        <title>Draft genome sequence of cellulolytic and xylanolytic Paenibacillus sp. A59, isolated from a decaying forest soil from Patagonia, Argentina.</title>
        <authorList>
            <person name="Ghio S."/>
            <person name="Caceres A.M."/>
            <person name="Talia P."/>
            <person name="Grasso D."/>
            <person name="Campos E."/>
        </authorList>
    </citation>
    <scope>NUCLEOTIDE SEQUENCE [LARGE SCALE GENOMIC DNA]</scope>
    <source>
        <strain evidence="11 12">A59</strain>
    </source>
</reference>
<dbReference type="PROSITE" id="PS50110">
    <property type="entry name" value="RESPONSE_REGULATORY"/>
    <property type="match status" value="1"/>
</dbReference>
<sequence length="540" mass="62205">MVMHRVLLVDDEVYARKGLRKLIRWEACGFEVAGEANDGDEACTQMEQLQPDVVITDIRMPETDGLELIRRTVERDGQVLTKGKQPYFIIVSGYNDFAYAQQAVRYGVQDYILKPIDEVELEETLCKLAGELNRHKHAEQARREQEYVRLLDQFIYGESDSETVEQWTELTGTRADDPLTYLLFENNKPNLRVLDNAQEEGLQAGKGKNFSRVVQSVLGRLYPSRSYLHLKEHGERIGVLLTAEHLRPYSMNLHAVAGQMQSCFAEMGHDSVSIYIGKVCYEPLLIGHAYRTALKAISYKFISEKSGIVLYDDMQHESVQWVHTDHEKEQELLTLMEEQRVQALENALNEWFSDMRTAHYAPIAVTSAIHQLISAVLLILKSAEANVKEIPSFKPILAWQAERGTLAEARQLLTVFMLDSARKLAEQRQYNHRGAMTKIKHYIEANYSSNISLRSIASKFYMNPVYLGQRFRKVYGVYFNDFLLQLRMEEAKKLLRQTDMRVYEIAERVGFGSSDYFATQFEKTESCAPTEYRNRIMDEG</sequence>
<dbReference type="GO" id="GO:0000160">
    <property type="term" value="P:phosphorelay signal transduction system"/>
    <property type="evidence" value="ECO:0007669"/>
    <property type="project" value="UniProtKB-KW"/>
</dbReference>
<dbReference type="InterPro" id="IPR011006">
    <property type="entry name" value="CheY-like_superfamily"/>
</dbReference>
<evidence type="ECO:0000256" key="7">
    <source>
        <dbReference type="ARBA" id="ARBA00023163"/>
    </source>
</evidence>
<evidence type="ECO:0000313" key="11">
    <source>
        <dbReference type="EMBL" id="KOY17015.1"/>
    </source>
</evidence>
<keyword evidence="7" id="KW-0804">Transcription</keyword>
<dbReference type="Gene3D" id="1.10.10.60">
    <property type="entry name" value="Homeodomain-like"/>
    <property type="match status" value="2"/>
</dbReference>
<dbReference type="InterPro" id="IPR051552">
    <property type="entry name" value="HptR"/>
</dbReference>
<protein>
    <recommendedName>
        <fullName evidence="13">AraC family transcriptional regulator</fullName>
    </recommendedName>
</protein>
<dbReference type="Pfam" id="PF00072">
    <property type="entry name" value="Response_reg"/>
    <property type="match status" value="1"/>
</dbReference>
<feature type="domain" description="Response regulatory" evidence="10">
    <location>
        <begin position="5"/>
        <end position="129"/>
    </location>
</feature>
<dbReference type="EMBL" id="LITU01000050">
    <property type="protein sequence ID" value="KOY17015.1"/>
    <property type="molecule type" value="Genomic_DNA"/>
</dbReference>
<comment type="subcellular location">
    <subcellularLocation>
        <location evidence="1">Cytoplasm</location>
    </subcellularLocation>
</comment>
<dbReference type="InterPro" id="IPR009057">
    <property type="entry name" value="Homeodomain-like_sf"/>
</dbReference>
<evidence type="ECO:0000256" key="4">
    <source>
        <dbReference type="ARBA" id="ARBA00023012"/>
    </source>
</evidence>
<keyword evidence="3 8" id="KW-0597">Phosphoprotein</keyword>
<dbReference type="SUPFAM" id="SSF52172">
    <property type="entry name" value="CheY-like"/>
    <property type="match status" value="1"/>
</dbReference>
<dbReference type="CDD" id="cd17536">
    <property type="entry name" value="REC_YesN-like"/>
    <property type="match status" value="1"/>
</dbReference>
<evidence type="ECO:0000256" key="8">
    <source>
        <dbReference type="PROSITE-ProRule" id="PRU00169"/>
    </source>
</evidence>